<dbReference type="GO" id="GO:0043683">
    <property type="term" value="P:type IV pilus assembly"/>
    <property type="evidence" value="ECO:0007669"/>
    <property type="project" value="TreeGrafter"/>
</dbReference>
<feature type="coiled-coil region" evidence="1">
    <location>
        <begin position="47"/>
        <end position="91"/>
    </location>
</feature>
<reference evidence="4" key="1">
    <citation type="submission" date="2016-10" db="EMBL/GenBank/DDBJ databases">
        <authorList>
            <person name="de Groot N.N."/>
        </authorList>
    </citation>
    <scope>NUCLEOTIDE SEQUENCE [LARGE SCALE GENOMIC DNA]</scope>
    <source>
        <strain evidence="4">JCM 14963</strain>
    </source>
</reference>
<evidence type="ECO:0000256" key="1">
    <source>
        <dbReference type="SAM" id="Coils"/>
    </source>
</evidence>
<protein>
    <submittedName>
        <fullName evidence="3">Type 4a pilus biogenesis protein PilN</fullName>
    </submittedName>
    <submittedName>
        <fullName evidence="4">Type IV pilus assembly protein PilN</fullName>
    </submittedName>
</protein>
<evidence type="ECO:0000313" key="3">
    <source>
        <dbReference type="EMBL" id="GAA6131367.1"/>
    </source>
</evidence>
<sequence length="192" mass="21593">MARINLLPWREQLREERKKEFLTILALVVIFAGALVFLGDRHLNGKIDHQNARNAFLQKEITLLEARIKEIEQLQARRTQLLDRMKIIQDLQGNRPIIVRVFDELTRTLPDGVYFTSVSMKGSAVSIKGGAESNSRVSKLMRQMDASDWLVSPNLTAVRAVTSGALDQANVFELTVKQTEPRAGAAEGEQQP</sequence>
<keyword evidence="2" id="KW-0472">Membrane</keyword>
<dbReference type="Proteomes" id="UP001486808">
    <property type="component" value="Unassembled WGS sequence"/>
</dbReference>
<evidence type="ECO:0000313" key="4">
    <source>
        <dbReference type="EMBL" id="SDS46865.1"/>
    </source>
</evidence>
<dbReference type="GO" id="GO:0043107">
    <property type="term" value="P:type IV pilus-dependent motility"/>
    <property type="evidence" value="ECO:0007669"/>
    <property type="project" value="TreeGrafter"/>
</dbReference>
<evidence type="ECO:0000256" key="2">
    <source>
        <dbReference type="SAM" id="Phobius"/>
    </source>
</evidence>
<proteinExistence type="predicted"/>
<dbReference type="RefSeq" id="WP_092286186.1">
    <property type="nucleotide sequence ID" value="NZ_BAABWD010000001.1"/>
</dbReference>
<organism evidence="4 5">
    <name type="scientific">Halopseudomonas sabulinigri</name>
    <dbReference type="NCBI Taxonomy" id="472181"/>
    <lineage>
        <taxon>Bacteria</taxon>
        <taxon>Pseudomonadati</taxon>
        <taxon>Pseudomonadota</taxon>
        <taxon>Gammaproteobacteria</taxon>
        <taxon>Pseudomonadales</taxon>
        <taxon>Pseudomonadaceae</taxon>
        <taxon>Halopseudomonas</taxon>
    </lineage>
</organism>
<accession>A0A1H1SFV0</accession>
<dbReference type="OrthoDB" id="5296173at2"/>
<dbReference type="EMBL" id="LT629763">
    <property type="protein sequence ID" value="SDS46865.1"/>
    <property type="molecule type" value="Genomic_DNA"/>
</dbReference>
<keyword evidence="6" id="KW-1185">Reference proteome</keyword>
<keyword evidence="1" id="KW-0175">Coiled coil</keyword>
<keyword evidence="2" id="KW-0812">Transmembrane</keyword>
<dbReference type="PANTHER" id="PTHR40278">
    <property type="entry name" value="DNA UTILIZATION PROTEIN HOFN"/>
    <property type="match status" value="1"/>
</dbReference>
<dbReference type="Proteomes" id="UP000243413">
    <property type="component" value="Chromosome I"/>
</dbReference>
<dbReference type="AlphaFoldDB" id="A0A1H1SFV0"/>
<reference evidence="3 6" key="3">
    <citation type="submission" date="2024-04" db="EMBL/GenBank/DDBJ databases">
        <title>Draft genome sequence of Halopseudomonas sabulinigri NBRC 116187.</title>
        <authorList>
            <person name="Miyakawa T."/>
            <person name="Kusuya Y."/>
            <person name="Miura T."/>
        </authorList>
    </citation>
    <scope>NUCLEOTIDE SEQUENCE [LARGE SCALE GENOMIC DNA]</scope>
    <source>
        <strain evidence="3 6">4NH20-0042</strain>
    </source>
</reference>
<feature type="transmembrane region" description="Helical" evidence="2">
    <location>
        <begin position="21"/>
        <end position="39"/>
    </location>
</feature>
<dbReference type="Pfam" id="PF05137">
    <property type="entry name" value="PilN"/>
    <property type="match status" value="1"/>
</dbReference>
<dbReference type="PANTHER" id="PTHR40278:SF2">
    <property type="entry name" value="TYPE IV PILUS INNER MEMBRANE COMPONENT PILN"/>
    <property type="match status" value="1"/>
</dbReference>
<name>A0A1H1SFV0_9GAMM</name>
<reference evidence="5" key="2">
    <citation type="submission" date="2016-10" db="EMBL/GenBank/DDBJ databases">
        <authorList>
            <person name="Varghese N."/>
            <person name="Submissions S."/>
        </authorList>
    </citation>
    <scope>NUCLEOTIDE SEQUENCE [LARGE SCALE GENOMIC DNA]</scope>
    <source>
        <strain evidence="5">JCM 14963</strain>
    </source>
</reference>
<keyword evidence="2" id="KW-1133">Transmembrane helix</keyword>
<dbReference type="InterPro" id="IPR007813">
    <property type="entry name" value="PilN"/>
</dbReference>
<dbReference type="EMBL" id="BAABWD010000001">
    <property type="protein sequence ID" value="GAA6131367.1"/>
    <property type="molecule type" value="Genomic_DNA"/>
</dbReference>
<evidence type="ECO:0000313" key="6">
    <source>
        <dbReference type="Proteomes" id="UP001486808"/>
    </source>
</evidence>
<dbReference type="InterPro" id="IPR052534">
    <property type="entry name" value="Extracell_DNA_Util/SecSys_Comp"/>
</dbReference>
<gene>
    <name evidence="3" type="primary">pilN</name>
    <name evidence="3" type="ORF">NBRC116187_17270</name>
    <name evidence="4" type="ORF">SAMN05216271_1990</name>
</gene>
<evidence type="ECO:0000313" key="5">
    <source>
        <dbReference type="Proteomes" id="UP000243413"/>
    </source>
</evidence>
<dbReference type="STRING" id="472181.SAMN05216271_1990"/>